<dbReference type="SUPFAM" id="SSF53850">
    <property type="entry name" value="Periplasmic binding protein-like II"/>
    <property type="match status" value="1"/>
</dbReference>
<sequence>MRLTALLCAGLLLTGAAPATEPLRIGIGPEPETLDPHRGVSIGTARLLLDLCEGLLTRDGAGRTVPGVADRMDRSADGLTLVFHLRTDAKWWNGDAVTAADFVRGWRRAVDPATASGIADLLDGVEHAADIRRSRLPPDRLGIQAADANTLVVRLERPIADFDTILAHRITLPVHGPTLDARGADFANATNLMCNGPYRLTGHRLQDHYRLERADSWHGREGVAVAQVEMRVAERPELELNLFRAGDLHITSAVPAPMLEWARKERPDALRLHPWTALSALAVNPDGPAWRDNPTFLEALDLALDREQLTATSQGRSVPAYGLVPATLWPQADAAMAPLTGVARRDAARAALARAGFGPDRPPPRVEIVFAGTEALRQRMVAIAAQWKQTLGVETDLVGIESRMVSARLAQRDFSGFLFNSWIGYSPAQMLSPFLPPAFTLTATDAAGQQAQLRAAERDILESRRFIPLVQGSSAHMVAPTVRGWQDNLYDIHPVRLLSLAPAPRP</sequence>
<dbReference type="InterPro" id="IPR039424">
    <property type="entry name" value="SBP_5"/>
</dbReference>
<keyword evidence="6" id="KW-1185">Reference proteome</keyword>
<dbReference type="RefSeq" id="WP_102115348.1">
    <property type="nucleotide sequence ID" value="NZ_BMGN01000009.1"/>
</dbReference>
<keyword evidence="4" id="KW-0732">Signal</keyword>
<comment type="subcellular location">
    <subcellularLocation>
        <location evidence="1">Periplasm</location>
    </subcellularLocation>
</comment>
<dbReference type="InterPro" id="IPR000914">
    <property type="entry name" value="SBP_5_dom"/>
</dbReference>
<dbReference type="GO" id="GO:1904680">
    <property type="term" value="F:peptide transmembrane transporter activity"/>
    <property type="evidence" value="ECO:0007669"/>
    <property type="project" value="TreeGrafter"/>
</dbReference>
<evidence type="ECO:0000313" key="5">
    <source>
        <dbReference type="EMBL" id="AUN33845.1"/>
    </source>
</evidence>
<comment type="similarity">
    <text evidence="2">Belongs to the bacterial solute-binding protein 5 family.</text>
</comment>
<keyword evidence="5" id="KW-0614">Plasmid</keyword>
<keyword evidence="3" id="KW-0813">Transport</keyword>
<dbReference type="Gene3D" id="3.90.76.10">
    <property type="entry name" value="Dipeptide-binding Protein, Domain 1"/>
    <property type="match status" value="1"/>
</dbReference>
<protein>
    <submittedName>
        <fullName evidence="5">Uncharacterized protein</fullName>
    </submittedName>
</protein>
<dbReference type="Gene3D" id="3.10.105.10">
    <property type="entry name" value="Dipeptide-binding Protein, Domain 3"/>
    <property type="match status" value="1"/>
</dbReference>
<dbReference type="Pfam" id="PF00496">
    <property type="entry name" value="SBP_bac_5"/>
    <property type="match status" value="1"/>
</dbReference>
<evidence type="ECO:0000256" key="2">
    <source>
        <dbReference type="ARBA" id="ARBA00005695"/>
    </source>
</evidence>
<dbReference type="KEGG" id="ncb:C0V82_25920"/>
<dbReference type="PANTHER" id="PTHR30290">
    <property type="entry name" value="PERIPLASMIC BINDING COMPONENT OF ABC TRANSPORTER"/>
    <property type="match status" value="1"/>
</dbReference>
<gene>
    <name evidence="5" type="ORF">C0V82_25920</name>
</gene>
<dbReference type="GO" id="GO:0015833">
    <property type="term" value="P:peptide transport"/>
    <property type="evidence" value="ECO:0007669"/>
    <property type="project" value="TreeGrafter"/>
</dbReference>
<geneLocation type="plasmid" evidence="5 6">
    <name>unnamed2</name>
</geneLocation>
<dbReference type="Proteomes" id="UP000234752">
    <property type="component" value="Plasmid unnamed2"/>
</dbReference>
<accession>A0A2K9NNC8</accession>
<reference evidence="5 6" key="1">
    <citation type="submission" date="2017-12" db="EMBL/GenBank/DDBJ databases">
        <title>Genomes of bacteria within cyanobacterial aggregates.</title>
        <authorList>
            <person name="Cai H."/>
        </authorList>
    </citation>
    <scope>NUCLEOTIDE SEQUENCE [LARGE SCALE GENOMIC DNA]</scope>
    <source>
        <strain evidence="5 6">TH16</strain>
        <plasmid evidence="5 6">unnamed2</plasmid>
    </source>
</reference>
<dbReference type="CDD" id="cd08504">
    <property type="entry name" value="PBP2_OppA"/>
    <property type="match status" value="1"/>
</dbReference>
<dbReference type="PIRSF" id="PIRSF002741">
    <property type="entry name" value="MppA"/>
    <property type="match status" value="1"/>
</dbReference>
<name>A0A2K9NNC8_9PROT</name>
<dbReference type="InterPro" id="IPR030678">
    <property type="entry name" value="Peptide/Ni-bd"/>
</dbReference>
<dbReference type="OrthoDB" id="9803988at2"/>
<dbReference type="AlphaFoldDB" id="A0A2K9NNC8"/>
<dbReference type="PANTHER" id="PTHR30290:SF10">
    <property type="entry name" value="PERIPLASMIC OLIGOPEPTIDE-BINDING PROTEIN-RELATED"/>
    <property type="match status" value="1"/>
</dbReference>
<organism evidence="5 6">
    <name type="scientific">Niveispirillum cyanobacteriorum</name>
    <dbReference type="NCBI Taxonomy" id="1612173"/>
    <lineage>
        <taxon>Bacteria</taxon>
        <taxon>Pseudomonadati</taxon>
        <taxon>Pseudomonadota</taxon>
        <taxon>Alphaproteobacteria</taxon>
        <taxon>Rhodospirillales</taxon>
        <taxon>Azospirillaceae</taxon>
        <taxon>Niveispirillum</taxon>
    </lineage>
</organism>
<dbReference type="EMBL" id="CP025614">
    <property type="protein sequence ID" value="AUN33845.1"/>
    <property type="molecule type" value="Genomic_DNA"/>
</dbReference>
<dbReference type="FunFam" id="3.90.76.10:FF:000001">
    <property type="entry name" value="Oligopeptide ABC transporter substrate-binding protein"/>
    <property type="match status" value="1"/>
</dbReference>
<evidence type="ECO:0000256" key="1">
    <source>
        <dbReference type="ARBA" id="ARBA00004418"/>
    </source>
</evidence>
<proteinExistence type="inferred from homology"/>
<dbReference type="GO" id="GO:0043190">
    <property type="term" value="C:ATP-binding cassette (ABC) transporter complex"/>
    <property type="evidence" value="ECO:0007669"/>
    <property type="project" value="InterPro"/>
</dbReference>
<dbReference type="Gene3D" id="3.40.190.10">
    <property type="entry name" value="Periplasmic binding protein-like II"/>
    <property type="match status" value="1"/>
</dbReference>
<dbReference type="GO" id="GO:0030288">
    <property type="term" value="C:outer membrane-bounded periplasmic space"/>
    <property type="evidence" value="ECO:0007669"/>
    <property type="project" value="UniProtKB-ARBA"/>
</dbReference>
<evidence type="ECO:0000256" key="3">
    <source>
        <dbReference type="ARBA" id="ARBA00022448"/>
    </source>
</evidence>
<evidence type="ECO:0000313" key="6">
    <source>
        <dbReference type="Proteomes" id="UP000234752"/>
    </source>
</evidence>
<evidence type="ECO:0000256" key="4">
    <source>
        <dbReference type="ARBA" id="ARBA00022729"/>
    </source>
</evidence>